<dbReference type="Gramene" id="AET5Gv20298800.3">
    <property type="protein sequence ID" value="AET5Gv20298800.3"/>
    <property type="gene ID" value="AET5Gv20298800"/>
</dbReference>
<dbReference type="Gramene" id="AET5Gv20298800.4">
    <property type="protein sequence ID" value="AET5Gv20298800.4"/>
    <property type="gene ID" value="AET5Gv20298800"/>
</dbReference>
<organism evidence="1 2">
    <name type="scientific">Aegilops tauschii subsp. strangulata</name>
    <name type="common">Goatgrass</name>
    <dbReference type="NCBI Taxonomy" id="200361"/>
    <lineage>
        <taxon>Eukaryota</taxon>
        <taxon>Viridiplantae</taxon>
        <taxon>Streptophyta</taxon>
        <taxon>Embryophyta</taxon>
        <taxon>Tracheophyta</taxon>
        <taxon>Spermatophyta</taxon>
        <taxon>Magnoliopsida</taxon>
        <taxon>Liliopsida</taxon>
        <taxon>Poales</taxon>
        <taxon>Poaceae</taxon>
        <taxon>BOP clade</taxon>
        <taxon>Pooideae</taxon>
        <taxon>Triticodae</taxon>
        <taxon>Triticeae</taxon>
        <taxon>Triticinae</taxon>
        <taxon>Aegilops</taxon>
    </lineage>
</organism>
<reference evidence="2" key="2">
    <citation type="journal article" date="2017" name="Nat. Plants">
        <title>The Aegilops tauschii genome reveals multiple impacts of transposons.</title>
        <authorList>
            <person name="Zhao G."/>
            <person name="Zou C."/>
            <person name="Li K."/>
            <person name="Wang K."/>
            <person name="Li T."/>
            <person name="Gao L."/>
            <person name="Zhang X."/>
            <person name="Wang H."/>
            <person name="Yang Z."/>
            <person name="Liu X."/>
            <person name="Jiang W."/>
            <person name="Mao L."/>
            <person name="Kong X."/>
            <person name="Jiao Y."/>
            <person name="Jia J."/>
        </authorList>
    </citation>
    <scope>NUCLEOTIDE SEQUENCE [LARGE SCALE GENOMIC DNA]</scope>
    <source>
        <strain evidence="2">cv. AL8/78</strain>
    </source>
</reference>
<protein>
    <submittedName>
        <fullName evidence="1">Uncharacterized protein</fullName>
    </submittedName>
</protein>
<sequence length="56" mass="6447">MMAVFFPIIRACMSRAPTMFEAICCTIPWAKDRNDVVSPLRNSITDRQNTLSYLSY</sequence>
<evidence type="ECO:0000313" key="2">
    <source>
        <dbReference type="Proteomes" id="UP000015105"/>
    </source>
</evidence>
<dbReference type="EnsemblPlants" id="AET5Gv20298800.4">
    <property type="protein sequence ID" value="AET5Gv20298800.4"/>
    <property type="gene ID" value="AET5Gv20298800"/>
</dbReference>
<name>A0A453K592_AEGTS</name>
<dbReference type="Proteomes" id="UP000015105">
    <property type="component" value="Chromosome 5D"/>
</dbReference>
<dbReference type="AlphaFoldDB" id="A0A453K592"/>
<evidence type="ECO:0000313" key="1">
    <source>
        <dbReference type="EnsemblPlants" id="AET5Gv20298800.4"/>
    </source>
</evidence>
<proteinExistence type="predicted"/>
<accession>A0A453K592</accession>
<reference evidence="1" key="3">
    <citation type="journal article" date="2017" name="Nature">
        <title>Genome sequence of the progenitor of the wheat D genome Aegilops tauschii.</title>
        <authorList>
            <person name="Luo M.C."/>
            <person name="Gu Y.Q."/>
            <person name="Puiu D."/>
            <person name="Wang H."/>
            <person name="Twardziok S.O."/>
            <person name="Deal K.R."/>
            <person name="Huo N."/>
            <person name="Zhu T."/>
            <person name="Wang L."/>
            <person name="Wang Y."/>
            <person name="McGuire P.E."/>
            <person name="Liu S."/>
            <person name="Long H."/>
            <person name="Ramasamy R.K."/>
            <person name="Rodriguez J.C."/>
            <person name="Van S.L."/>
            <person name="Yuan L."/>
            <person name="Wang Z."/>
            <person name="Xia Z."/>
            <person name="Xiao L."/>
            <person name="Anderson O.D."/>
            <person name="Ouyang S."/>
            <person name="Liang Y."/>
            <person name="Zimin A.V."/>
            <person name="Pertea G."/>
            <person name="Qi P."/>
            <person name="Bennetzen J.L."/>
            <person name="Dai X."/>
            <person name="Dawson M.W."/>
            <person name="Muller H.G."/>
            <person name="Kugler K."/>
            <person name="Rivarola-Duarte L."/>
            <person name="Spannagl M."/>
            <person name="Mayer K.F.X."/>
            <person name="Lu F.H."/>
            <person name="Bevan M.W."/>
            <person name="Leroy P."/>
            <person name="Li P."/>
            <person name="You F.M."/>
            <person name="Sun Q."/>
            <person name="Liu Z."/>
            <person name="Lyons E."/>
            <person name="Wicker T."/>
            <person name="Salzberg S.L."/>
            <person name="Devos K.M."/>
            <person name="Dvorak J."/>
        </authorList>
    </citation>
    <scope>NUCLEOTIDE SEQUENCE [LARGE SCALE GENOMIC DNA]</scope>
    <source>
        <strain evidence="1">cv. AL8/78</strain>
    </source>
</reference>
<reference evidence="2" key="1">
    <citation type="journal article" date="2014" name="Science">
        <title>Ancient hybridizations among the ancestral genomes of bread wheat.</title>
        <authorList>
            <consortium name="International Wheat Genome Sequencing Consortium,"/>
            <person name="Marcussen T."/>
            <person name="Sandve S.R."/>
            <person name="Heier L."/>
            <person name="Spannagl M."/>
            <person name="Pfeifer M."/>
            <person name="Jakobsen K.S."/>
            <person name="Wulff B.B."/>
            <person name="Steuernagel B."/>
            <person name="Mayer K.F."/>
            <person name="Olsen O.A."/>
        </authorList>
    </citation>
    <scope>NUCLEOTIDE SEQUENCE [LARGE SCALE GENOMIC DNA]</scope>
    <source>
        <strain evidence="2">cv. AL8/78</strain>
    </source>
</reference>
<reference evidence="1" key="5">
    <citation type="journal article" date="2021" name="G3 (Bethesda)">
        <title>Aegilops tauschii genome assembly Aet v5.0 features greater sequence contiguity and improved annotation.</title>
        <authorList>
            <person name="Wang L."/>
            <person name="Zhu T."/>
            <person name="Rodriguez J.C."/>
            <person name="Deal K.R."/>
            <person name="Dubcovsky J."/>
            <person name="McGuire P.E."/>
            <person name="Lux T."/>
            <person name="Spannagl M."/>
            <person name="Mayer K.F.X."/>
            <person name="Baldrich P."/>
            <person name="Meyers B.C."/>
            <person name="Huo N."/>
            <person name="Gu Y.Q."/>
            <person name="Zhou H."/>
            <person name="Devos K.M."/>
            <person name="Bennetzen J.L."/>
            <person name="Unver T."/>
            <person name="Budak H."/>
            <person name="Gulick P.J."/>
            <person name="Galiba G."/>
            <person name="Kalapos B."/>
            <person name="Nelson D.R."/>
            <person name="Li P."/>
            <person name="You F.M."/>
            <person name="Luo M.C."/>
            <person name="Dvorak J."/>
        </authorList>
    </citation>
    <scope>NUCLEOTIDE SEQUENCE [LARGE SCALE GENOMIC DNA]</scope>
    <source>
        <strain evidence="1">cv. AL8/78</strain>
    </source>
</reference>
<reference evidence="1" key="4">
    <citation type="submission" date="2019-03" db="UniProtKB">
        <authorList>
            <consortium name="EnsemblPlants"/>
        </authorList>
    </citation>
    <scope>IDENTIFICATION</scope>
</reference>
<dbReference type="EnsemblPlants" id="AET5Gv20298800.3">
    <property type="protein sequence ID" value="AET5Gv20298800.3"/>
    <property type="gene ID" value="AET5Gv20298800"/>
</dbReference>
<keyword evidence="2" id="KW-1185">Reference proteome</keyword>